<dbReference type="InterPro" id="IPR009075">
    <property type="entry name" value="AcylCo_DH/oxidase_C"/>
</dbReference>
<dbReference type="Proteomes" id="UP000555407">
    <property type="component" value="Unassembled WGS sequence"/>
</dbReference>
<keyword evidence="3 5" id="KW-0274">FAD</keyword>
<evidence type="ECO:0000256" key="2">
    <source>
        <dbReference type="ARBA" id="ARBA00022630"/>
    </source>
</evidence>
<keyword evidence="2 5" id="KW-0285">Flavoprotein</keyword>
<dbReference type="InterPro" id="IPR009100">
    <property type="entry name" value="AcylCoA_DH/oxidase_NM_dom_sf"/>
</dbReference>
<dbReference type="GO" id="GO:0005886">
    <property type="term" value="C:plasma membrane"/>
    <property type="evidence" value="ECO:0007669"/>
    <property type="project" value="TreeGrafter"/>
</dbReference>
<dbReference type="InterPro" id="IPR052161">
    <property type="entry name" value="Mycobact_Acyl-CoA_DH"/>
</dbReference>
<dbReference type="InterPro" id="IPR037069">
    <property type="entry name" value="AcylCoA_DH/ox_N_sf"/>
</dbReference>
<dbReference type="GO" id="GO:0050660">
    <property type="term" value="F:flavin adenine dinucleotide binding"/>
    <property type="evidence" value="ECO:0007669"/>
    <property type="project" value="InterPro"/>
</dbReference>
<dbReference type="FunFam" id="2.40.110.10:FF:000011">
    <property type="entry name" value="Acyl-CoA dehydrogenase FadE34"/>
    <property type="match status" value="1"/>
</dbReference>
<name>A0A7X5VI13_9ACTN</name>
<feature type="domain" description="Acyl-CoA dehydrogenase/oxidase N-terminal" evidence="8">
    <location>
        <begin position="16"/>
        <end position="125"/>
    </location>
</feature>
<comment type="cofactor">
    <cofactor evidence="1 5">
        <name>FAD</name>
        <dbReference type="ChEBI" id="CHEBI:57692"/>
    </cofactor>
</comment>
<reference evidence="9 10" key="1">
    <citation type="submission" date="2020-03" db="EMBL/GenBank/DDBJ databases">
        <title>Sequencing the genomes of 1000 actinobacteria strains.</title>
        <authorList>
            <person name="Klenk H.-P."/>
        </authorList>
    </citation>
    <scope>NUCLEOTIDE SEQUENCE [LARGE SCALE GENOMIC DNA]</scope>
    <source>
        <strain evidence="9 10">DSM 45490</strain>
    </source>
</reference>
<protein>
    <submittedName>
        <fullName evidence="9">Alkylation response protein AidB-like acyl-CoA dehydrogenase</fullName>
    </submittedName>
</protein>
<gene>
    <name evidence="9" type="ORF">BJY22_007156</name>
</gene>
<sequence length="385" mass="41866">MSLLQLSATTLPRSADALRSSVRGFLAEEREQGRYVPRCDNWLGGIDPEFSRRLGERGFLGLTWPRRYGGQERSPLERFAVTEELLAAGAPVAAHWVSDRQVGPNLLRFGSEDQKRTYLPGIACGQLLFCIGMSEPDSGSDLASVRTQATRAPGGWVVNGSKVWTSGAHVAQAMVALVRTTPEADRHDGLSQLIVDMAAAGVQVNPIRSIDGGHHFNEVVLQDVFVPDEHVLGRIGDGWRQVTSELAYERSGPERLMSTLPLLLEWCKRLRESSAPIDTAYADAVGQLVARCWTLRQMSLAVAAGLADGAMPATEAAMVKDLGAQFEREVIEVIRRHIDLEPDAGSDDPLTRLLAEAILHSPAFTLRGGTTEILRKIVASSLGAR</sequence>
<dbReference type="EMBL" id="JAASRO010000001">
    <property type="protein sequence ID" value="NIK61439.1"/>
    <property type="molecule type" value="Genomic_DNA"/>
</dbReference>
<dbReference type="Gene3D" id="1.10.540.10">
    <property type="entry name" value="Acyl-CoA dehydrogenase/oxidase, N-terminal domain"/>
    <property type="match status" value="1"/>
</dbReference>
<evidence type="ECO:0000256" key="1">
    <source>
        <dbReference type="ARBA" id="ARBA00001974"/>
    </source>
</evidence>
<evidence type="ECO:0000259" key="8">
    <source>
        <dbReference type="Pfam" id="PF02771"/>
    </source>
</evidence>
<evidence type="ECO:0000259" key="7">
    <source>
        <dbReference type="Pfam" id="PF02770"/>
    </source>
</evidence>
<evidence type="ECO:0000313" key="9">
    <source>
        <dbReference type="EMBL" id="NIK61439.1"/>
    </source>
</evidence>
<feature type="domain" description="Acyl-CoA dehydrogenase/oxidase C-terminal" evidence="6">
    <location>
        <begin position="236"/>
        <end position="382"/>
    </location>
</feature>
<keyword evidence="10" id="KW-1185">Reference proteome</keyword>
<evidence type="ECO:0000256" key="4">
    <source>
        <dbReference type="ARBA" id="ARBA00023002"/>
    </source>
</evidence>
<dbReference type="PROSITE" id="PS00072">
    <property type="entry name" value="ACYL_COA_DH_1"/>
    <property type="match status" value="1"/>
</dbReference>
<dbReference type="InterPro" id="IPR006091">
    <property type="entry name" value="Acyl-CoA_Oxase/DH_mid-dom"/>
</dbReference>
<dbReference type="InterPro" id="IPR046373">
    <property type="entry name" value="Acyl-CoA_Oxase/DH_mid-dom_sf"/>
</dbReference>
<dbReference type="Gene3D" id="2.40.110.10">
    <property type="entry name" value="Butyryl-CoA Dehydrogenase, subunit A, domain 2"/>
    <property type="match status" value="1"/>
</dbReference>
<dbReference type="GO" id="GO:0003995">
    <property type="term" value="F:acyl-CoA dehydrogenase activity"/>
    <property type="evidence" value="ECO:0007669"/>
    <property type="project" value="InterPro"/>
</dbReference>
<keyword evidence="4 5" id="KW-0560">Oxidoreductase</keyword>
<evidence type="ECO:0000313" key="10">
    <source>
        <dbReference type="Proteomes" id="UP000555407"/>
    </source>
</evidence>
<dbReference type="Pfam" id="PF00441">
    <property type="entry name" value="Acyl-CoA_dh_1"/>
    <property type="match status" value="1"/>
</dbReference>
<comment type="caution">
    <text evidence="9">The sequence shown here is derived from an EMBL/GenBank/DDBJ whole genome shotgun (WGS) entry which is preliminary data.</text>
</comment>
<dbReference type="PANTHER" id="PTHR43292:SF4">
    <property type="entry name" value="ACYL-COA DEHYDROGENASE FADE34"/>
    <property type="match status" value="1"/>
</dbReference>
<organism evidence="9 10">
    <name type="scientific">Kribbella shirazensis</name>
    <dbReference type="NCBI Taxonomy" id="1105143"/>
    <lineage>
        <taxon>Bacteria</taxon>
        <taxon>Bacillati</taxon>
        <taxon>Actinomycetota</taxon>
        <taxon>Actinomycetes</taxon>
        <taxon>Propionibacteriales</taxon>
        <taxon>Kribbellaceae</taxon>
        <taxon>Kribbella</taxon>
    </lineage>
</organism>
<dbReference type="AlphaFoldDB" id="A0A7X5VI13"/>
<dbReference type="SUPFAM" id="SSF56645">
    <property type="entry name" value="Acyl-CoA dehydrogenase NM domain-like"/>
    <property type="match status" value="1"/>
</dbReference>
<evidence type="ECO:0000259" key="6">
    <source>
        <dbReference type="Pfam" id="PF00441"/>
    </source>
</evidence>
<dbReference type="Pfam" id="PF02770">
    <property type="entry name" value="Acyl-CoA_dh_M"/>
    <property type="match status" value="1"/>
</dbReference>
<evidence type="ECO:0000256" key="3">
    <source>
        <dbReference type="ARBA" id="ARBA00022827"/>
    </source>
</evidence>
<accession>A0A7X5VI13</accession>
<evidence type="ECO:0000256" key="5">
    <source>
        <dbReference type="RuleBase" id="RU362125"/>
    </source>
</evidence>
<dbReference type="Pfam" id="PF02771">
    <property type="entry name" value="Acyl-CoA_dh_N"/>
    <property type="match status" value="1"/>
</dbReference>
<dbReference type="Gene3D" id="1.20.140.10">
    <property type="entry name" value="Butyryl-CoA Dehydrogenase, subunit A, domain 3"/>
    <property type="match status" value="1"/>
</dbReference>
<comment type="similarity">
    <text evidence="5">Belongs to the acyl-CoA dehydrogenase family.</text>
</comment>
<feature type="domain" description="Acyl-CoA oxidase/dehydrogenase middle" evidence="7">
    <location>
        <begin position="130"/>
        <end position="224"/>
    </location>
</feature>
<dbReference type="InterPro" id="IPR013786">
    <property type="entry name" value="AcylCoA_DH/ox_N"/>
</dbReference>
<proteinExistence type="inferred from homology"/>
<dbReference type="RefSeq" id="WP_167215938.1">
    <property type="nucleotide sequence ID" value="NZ_JAASRO010000001.1"/>
</dbReference>
<dbReference type="PANTHER" id="PTHR43292">
    <property type="entry name" value="ACYL-COA DEHYDROGENASE"/>
    <property type="match status" value="1"/>
</dbReference>
<dbReference type="InterPro" id="IPR006089">
    <property type="entry name" value="Acyl-CoA_DH_CS"/>
</dbReference>